<keyword evidence="2" id="KW-0732">Signal</keyword>
<evidence type="ECO:0000313" key="4">
    <source>
        <dbReference type="Proteomes" id="UP000685013"/>
    </source>
</evidence>
<dbReference type="Proteomes" id="UP000685013">
    <property type="component" value="Chromosome 19"/>
</dbReference>
<sequence>MKIQFAFLLAILVVLANAHQLQSCRTMKEDPQKWSILLLQQSLQRAPVPPNAKNGGTTIPTPLGQRAFVGKSTPSPAHSYHHQVPVPLGVAAMKTN</sequence>
<evidence type="ECO:0000313" key="3">
    <source>
        <dbReference type="EMBL" id="KAG6571504.1"/>
    </source>
</evidence>
<keyword evidence="4" id="KW-1185">Reference proteome</keyword>
<name>A0AAV6LWR5_9ROSI</name>
<proteinExistence type="predicted"/>
<evidence type="ECO:0000256" key="2">
    <source>
        <dbReference type="SAM" id="SignalP"/>
    </source>
</evidence>
<comment type="caution">
    <text evidence="3">The sequence shown here is derived from an EMBL/GenBank/DDBJ whole genome shotgun (WGS) entry which is preliminary data.</text>
</comment>
<evidence type="ECO:0000256" key="1">
    <source>
        <dbReference type="SAM" id="MobiDB-lite"/>
    </source>
</evidence>
<feature type="non-terminal residue" evidence="3">
    <location>
        <position position="1"/>
    </location>
</feature>
<reference evidence="3 4" key="1">
    <citation type="journal article" date="2021" name="Hortic Res">
        <title>The domestication of Cucurbita argyrosperma as revealed by the genome of its wild relative.</title>
        <authorList>
            <person name="Barrera-Redondo J."/>
            <person name="Sanchez-de la Vega G."/>
            <person name="Aguirre-Liguori J.A."/>
            <person name="Castellanos-Morales G."/>
            <person name="Gutierrez-Guerrero Y.T."/>
            <person name="Aguirre-Dugua X."/>
            <person name="Aguirre-Planter E."/>
            <person name="Tenaillon M.I."/>
            <person name="Lira-Saade R."/>
            <person name="Eguiarte L.E."/>
        </authorList>
    </citation>
    <scope>NUCLEOTIDE SEQUENCE [LARGE SCALE GENOMIC DNA]</scope>
    <source>
        <strain evidence="3">JBR-2021</strain>
    </source>
</reference>
<gene>
    <name evidence="3" type="ORF">SDJN03_28232</name>
</gene>
<feature type="signal peptide" evidence="2">
    <location>
        <begin position="1"/>
        <end position="18"/>
    </location>
</feature>
<dbReference type="AlphaFoldDB" id="A0AAV6LWR5"/>
<accession>A0AAV6LWR5</accession>
<dbReference type="EMBL" id="JAGKQH010000019">
    <property type="protein sequence ID" value="KAG6571504.1"/>
    <property type="molecule type" value="Genomic_DNA"/>
</dbReference>
<feature type="chain" id="PRO_5043652772" description="Secreted protein" evidence="2">
    <location>
        <begin position="19"/>
        <end position="96"/>
    </location>
</feature>
<evidence type="ECO:0008006" key="5">
    <source>
        <dbReference type="Google" id="ProtNLM"/>
    </source>
</evidence>
<feature type="region of interest" description="Disordered" evidence="1">
    <location>
        <begin position="47"/>
        <end position="82"/>
    </location>
</feature>
<organism evidence="3 4">
    <name type="scientific">Cucurbita argyrosperma subsp. sororia</name>
    <dbReference type="NCBI Taxonomy" id="37648"/>
    <lineage>
        <taxon>Eukaryota</taxon>
        <taxon>Viridiplantae</taxon>
        <taxon>Streptophyta</taxon>
        <taxon>Embryophyta</taxon>
        <taxon>Tracheophyta</taxon>
        <taxon>Spermatophyta</taxon>
        <taxon>Magnoliopsida</taxon>
        <taxon>eudicotyledons</taxon>
        <taxon>Gunneridae</taxon>
        <taxon>Pentapetalae</taxon>
        <taxon>rosids</taxon>
        <taxon>fabids</taxon>
        <taxon>Cucurbitales</taxon>
        <taxon>Cucurbitaceae</taxon>
        <taxon>Cucurbiteae</taxon>
        <taxon>Cucurbita</taxon>
    </lineage>
</organism>
<protein>
    <recommendedName>
        <fullName evidence="5">Secreted protein</fullName>
    </recommendedName>
</protein>